<sequence length="232" mass="25603">MRLPSLFTFLLLVLLGWMLWERIGLKVWMARHFESPLERPLDPAFLRLSPLEIVQLPLAVRFDYPMGTAHGAFTYNAQPFRISRHLGDDLNGIGGGNSDLGDAVYAAGIGQVVYAGVPGPGWGNMVILAHRVPDLEDAGQERVYQTVYAHLDQILAQPGKTVNRGEKIGTVGTANGQYLAHLHFEVREGPYINPGQGYADAPLNRVSPEAFIAQRRGAPDEQMNAPPKLNRR</sequence>
<dbReference type="InterPro" id="IPR011055">
    <property type="entry name" value="Dup_hybrid_motif"/>
</dbReference>
<protein>
    <recommendedName>
        <fullName evidence="1">M23ase beta-sheet core domain-containing protein</fullName>
    </recommendedName>
</protein>
<dbReference type="RefSeq" id="WP_184204307.1">
    <property type="nucleotide sequence ID" value="NZ_JACHIF010000001.1"/>
</dbReference>
<keyword evidence="3" id="KW-1185">Reference proteome</keyword>
<comment type="caution">
    <text evidence="2">The sequence shown here is derived from an EMBL/GenBank/DDBJ whole genome shotgun (WGS) entry which is preliminary data.</text>
</comment>
<dbReference type="InterPro" id="IPR016047">
    <property type="entry name" value="M23ase_b-sheet_dom"/>
</dbReference>
<dbReference type="SUPFAM" id="SSF51261">
    <property type="entry name" value="Duplicated hybrid motif"/>
    <property type="match status" value="1"/>
</dbReference>
<evidence type="ECO:0000313" key="2">
    <source>
        <dbReference type="EMBL" id="MBB5035846.1"/>
    </source>
</evidence>
<dbReference type="GO" id="GO:0004222">
    <property type="term" value="F:metalloendopeptidase activity"/>
    <property type="evidence" value="ECO:0007669"/>
    <property type="project" value="TreeGrafter"/>
</dbReference>
<evidence type="ECO:0000259" key="1">
    <source>
        <dbReference type="Pfam" id="PF01551"/>
    </source>
</evidence>
<gene>
    <name evidence="2" type="ORF">HNQ64_000080</name>
</gene>
<dbReference type="PANTHER" id="PTHR21666">
    <property type="entry name" value="PEPTIDASE-RELATED"/>
    <property type="match status" value="1"/>
</dbReference>
<reference evidence="2 3" key="1">
    <citation type="submission" date="2020-08" db="EMBL/GenBank/DDBJ databases">
        <title>Genomic Encyclopedia of Type Strains, Phase IV (KMG-IV): sequencing the most valuable type-strain genomes for metagenomic binning, comparative biology and taxonomic classification.</title>
        <authorList>
            <person name="Goeker M."/>
        </authorList>
    </citation>
    <scope>NUCLEOTIDE SEQUENCE [LARGE SCALE GENOMIC DNA]</scope>
    <source>
        <strain evidence="2 3">DSM 12251</strain>
    </source>
</reference>
<dbReference type="InterPro" id="IPR050570">
    <property type="entry name" value="Cell_wall_metabolism_enzyme"/>
</dbReference>
<name>A0A7W7YGL6_9BACT</name>
<dbReference type="PANTHER" id="PTHR21666:SF270">
    <property type="entry name" value="MUREIN HYDROLASE ACTIVATOR ENVC"/>
    <property type="match status" value="1"/>
</dbReference>
<dbReference type="EMBL" id="JACHIF010000001">
    <property type="protein sequence ID" value="MBB5035846.1"/>
    <property type="molecule type" value="Genomic_DNA"/>
</dbReference>
<dbReference type="Gene3D" id="2.70.70.10">
    <property type="entry name" value="Glucose Permease (Domain IIA)"/>
    <property type="match status" value="1"/>
</dbReference>
<accession>A0A7W7YGL6</accession>
<feature type="domain" description="M23ase beta-sheet core" evidence="1">
    <location>
        <begin position="100"/>
        <end position="194"/>
    </location>
</feature>
<organism evidence="2 3">
    <name type="scientific">Prosthecobacter dejongeii</name>
    <dbReference type="NCBI Taxonomy" id="48465"/>
    <lineage>
        <taxon>Bacteria</taxon>
        <taxon>Pseudomonadati</taxon>
        <taxon>Verrucomicrobiota</taxon>
        <taxon>Verrucomicrobiia</taxon>
        <taxon>Verrucomicrobiales</taxon>
        <taxon>Verrucomicrobiaceae</taxon>
        <taxon>Prosthecobacter</taxon>
    </lineage>
</organism>
<dbReference type="Pfam" id="PF01551">
    <property type="entry name" value="Peptidase_M23"/>
    <property type="match status" value="1"/>
</dbReference>
<dbReference type="AlphaFoldDB" id="A0A7W7YGL6"/>
<dbReference type="Proteomes" id="UP000534294">
    <property type="component" value="Unassembled WGS sequence"/>
</dbReference>
<dbReference type="CDD" id="cd12797">
    <property type="entry name" value="M23_peptidase"/>
    <property type="match status" value="1"/>
</dbReference>
<evidence type="ECO:0000313" key="3">
    <source>
        <dbReference type="Proteomes" id="UP000534294"/>
    </source>
</evidence>
<proteinExistence type="predicted"/>